<dbReference type="STRING" id="474950.SAMN05421771_2163"/>
<keyword evidence="3" id="KW-0804">Transcription</keyword>
<dbReference type="EMBL" id="FOZL01000001">
    <property type="protein sequence ID" value="SFS12619.1"/>
    <property type="molecule type" value="Genomic_DNA"/>
</dbReference>
<dbReference type="Gene3D" id="1.10.10.10">
    <property type="entry name" value="Winged helix-like DNA-binding domain superfamily/Winged helix DNA-binding domain"/>
    <property type="match status" value="1"/>
</dbReference>
<accession>A0A1I6MA87</accession>
<dbReference type="PANTHER" id="PTHR33204:SF37">
    <property type="entry name" value="HTH-TYPE TRANSCRIPTIONAL REGULATOR YODB"/>
    <property type="match status" value="1"/>
</dbReference>
<dbReference type="AlphaFoldDB" id="A0A1I6MA87"/>
<keyword evidence="6" id="KW-1185">Reference proteome</keyword>
<dbReference type="PROSITE" id="PS51118">
    <property type="entry name" value="HTH_HXLR"/>
    <property type="match status" value="1"/>
</dbReference>
<protein>
    <submittedName>
        <fullName evidence="5">Transcriptional regulator, HxlR family</fullName>
    </submittedName>
</protein>
<evidence type="ECO:0000313" key="5">
    <source>
        <dbReference type="EMBL" id="SFS12619.1"/>
    </source>
</evidence>
<sequence>MQLQFTAQHVAEATDYEEIKVGCSMGGLLEVLTRPWTLHILWLLSRNGPMRFGALRRAVEGISARLLTVRLRTLEERGFVERSVRPTNPPEVTYIPTPRLADMNLFMEQLHKLSDKWQAEDVLKHTKPHVS</sequence>
<evidence type="ECO:0000259" key="4">
    <source>
        <dbReference type="PROSITE" id="PS51118"/>
    </source>
</evidence>
<reference evidence="5 6" key="1">
    <citation type="submission" date="2016-10" db="EMBL/GenBank/DDBJ databases">
        <authorList>
            <person name="de Groot N.N."/>
        </authorList>
    </citation>
    <scope>NUCLEOTIDE SEQUENCE [LARGE SCALE GENOMIC DNA]</scope>
    <source>
        <strain evidence="5 6">DSM 21001</strain>
    </source>
</reference>
<keyword evidence="1" id="KW-0805">Transcription regulation</keyword>
<evidence type="ECO:0000256" key="3">
    <source>
        <dbReference type="ARBA" id="ARBA00023163"/>
    </source>
</evidence>
<dbReference type="GO" id="GO:0003677">
    <property type="term" value="F:DNA binding"/>
    <property type="evidence" value="ECO:0007669"/>
    <property type="project" value="UniProtKB-KW"/>
</dbReference>
<keyword evidence="2" id="KW-0238">DNA-binding</keyword>
<dbReference type="InterPro" id="IPR036390">
    <property type="entry name" value="WH_DNA-bd_sf"/>
</dbReference>
<organism evidence="5 6">
    <name type="scientific">Granulicella pectinivorans</name>
    <dbReference type="NCBI Taxonomy" id="474950"/>
    <lineage>
        <taxon>Bacteria</taxon>
        <taxon>Pseudomonadati</taxon>
        <taxon>Acidobacteriota</taxon>
        <taxon>Terriglobia</taxon>
        <taxon>Terriglobales</taxon>
        <taxon>Acidobacteriaceae</taxon>
        <taxon>Granulicella</taxon>
    </lineage>
</organism>
<dbReference type="InterPro" id="IPR002577">
    <property type="entry name" value="HTH_HxlR"/>
</dbReference>
<dbReference type="RefSeq" id="WP_217644103.1">
    <property type="nucleotide sequence ID" value="NZ_FOZL01000001.1"/>
</dbReference>
<feature type="domain" description="HTH hxlR-type" evidence="4">
    <location>
        <begin position="23"/>
        <end position="122"/>
    </location>
</feature>
<dbReference type="PANTHER" id="PTHR33204">
    <property type="entry name" value="TRANSCRIPTIONAL REGULATOR, MARR FAMILY"/>
    <property type="match status" value="1"/>
</dbReference>
<proteinExistence type="predicted"/>
<evidence type="ECO:0000313" key="6">
    <source>
        <dbReference type="Proteomes" id="UP000199024"/>
    </source>
</evidence>
<evidence type="ECO:0000256" key="1">
    <source>
        <dbReference type="ARBA" id="ARBA00023015"/>
    </source>
</evidence>
<dbReference type="SUPFAM" id="SSF46785">
    <property type="entry name" value="Winged helix' DNA-binding domain"/>
    <property type="match status" value="1"/>
</dbReference>
<dbReference type="Proteomes" id="UP000199024">
    <property type="component" value="Unassembled WGS sequence"/>
</dbReference>
<dbReference type="InterPro" id="IPR036388">
    <property type="entry name" value="WH-like_DNA-bd_sf"/>
</dbReference>
<dbReference type="Pfam" id="PF01638">
    <property type="entry name" value="HxlR"/>
    <property type="match status" value="1"/>
</dbReference>
<evidence type="ECO:0000256" key="2">
    <source>
        <dbReference type="ARBA" id="ARBA00023125"/>
    </source>
</evidence>
<name>A0A1I6MA87_9BACT</name>
<gene>
    <name evidence="5" type="ORF">SAMN05421771_2163</name>
</gene>